<keyword evidence="5 7" id="KW-1133">Transmembrane helix</keyword>
<dbReference type="AlphaFoldDB" id="A0A840AKL7"/>
<sequence length="312" mass="32195">MTETAFFDTLLVVTMIGLAIWMIVVRDVFAAIIGFMAFGLLLSLVWLRIEAPDVGLTEIAVGGGATGVMLLRARGLASAGDAMNAVPSVPFRVLVGVLAGAVALFLGALVVFPPAVAPTLAPLAAEHLASTGVGNPITAVLMAYRAFDTFLETVVVLLALIGVWSLTPDGAWGARPRVASADVPAPLLLLAQWLVPLGIVIGIYITWVGADEPGGKFQGATILAAMWMLVMMAGLRSAPALSSRRLRIALVVGPAIFIAIGVSGFHFAGAFLAYPDGLAKPLILAIEAGLLISIAAMLGMLLAGPPLEGDRP</sequence>
<evidence type="ECO:0000259" key="8">
    <source>
        <dbReference type="Pfam" id="PF04039"/>
    </source>
</evidence>
<evidence type="ECO:0000256" key="1">
    <source>
        <dbReference type="ARBA" id="ARBA00004651"/>
    </source>
</evidence>
<organism evidence="10 11">
    <name type="scientific">Kaistia hirudinis</name>
    <dbReference type="NCBI Taxonomy" id="1293440"/>
    <lineage>
        <taxon>Bacteria</taxon>
        <taxon>Pseudomonadati</taxon>
        <taxon>Pseudomonadota</taxon>
        <taxon>Alphaproteobacteria</taxon>
        <taxon>Hyphomicrobiales</taxon>
        <taxon>Kaistiaceae</taxon>
        <taxon>Kaistia</taxon>
    </lineage>
</organism>
<comment type="caution">
    <text evidence="10">The sequence shown here is derived from an EMBL/GenBank/DDBJ whole genome shotgun (WGS) entry which is preliminary data.</text>
</comment>
<feature type="transmembrane region" description="Helical" evidence="7">
    <location>
        <begin position="93"/>
        <end position="112"/>
    </location>
</feature>
<dbReference type="EMBL" id="JACIDS010000001">
    <property type="protein sequence ID" value="MBB3929471.1"/>
    <property type="molecule type" value="Genomic_DNA"/>
</dbReference>
<feature type="transmembrane region" description="Helical" evidence="7">
    <location>
        <begin position="29"/>
        <end position="49"/>
    </location>
</feature>
<evidence type="ECO:0000256" key="6">
    <source>
        <dbReference type="ARBA" id="ARBA00023136"/>
    </source>
</evidence>
<comment type="similarity">
    <text evidence="2">Belongs to the CPA3 antiporters (TC 2.A.63) subunit B family.</text>
</comment>
<feature type="transmembrane region" description="Helical" evidence="7">
    <location>
        <begin position="248"/>
        <end position="275"/>
    </location>
</feature>
<accession>A0A840AKL7</accession>
<reference evidence="10 11" key="1">
    <citation type="submission" date="2020-08" db="EMBL/GenBank/DDBJ databases">
        <title>Genomic Encyclopedia of Type Strains, Phase IV (KMG-IV): sequencing the most valuable type-strain genomes for metagenomic binning, comparative biology and taxonomic classification.</title>
        <authorList>
            <person name="Goeker M."/>
        </authorList>
    </citation>
    <scope>NUCLEOTIDE SEQUENCE [LARGE SCALE GENOMIC DNA]</scope>
    <source>
        <strain evidence="10 11">DSM 25966</strain>
    </source>
</reference>
<evidence type="ECO:0000256" key="2">
    <source>
        <dbReference type="ARBA" id="ARBA00009425"/>
    </source>
</evidence>
<evidence type="ECO:0000256" key="5">
    <source>
        <dbReference type="ARBA" id="ARBA00022989"/>
    </source>
</evidence>
<proteinExistence type="inferred from homology"/>
<evidence type="ECO:0000313" key="10">
    <source>
        <dbReference type="EMBL" id="MBB3929471.1"/>
    </source>
</evidence>
<keyword evidence="6 7" id="KW-0472">Membrane</keyword>
<gene>
    <name evidence="10" type="ORF">GGR25_000490</name>
</gene>
<dbReference type="Pfam" id="PF13244">
    <property type="entry name" value="MbhD"/>
    <property type="match status" value="1"/>
</dbReference>
<dbReference type="InterPro" id="IPR007182">
    <property type="entry name" value="MnhB"/>
</dbReference>
<dbReference type="InterPro" id="IPR050622">
    <property type="entry name" value="CPA3_antiporter_subunitB"/>
</dbReference>
<evidence type="ECO:0000256" key="4">
    <source>
        <dbReference type="ARBA" id="ARBA00022692"/>
    </source>
</evidence>
<dbReference type="InterPro" id="IPR025383">
    <property type="entry name" value="MrpA_C/MbhD"/>
</dbReference>
<evidence type="ECO:0000256" key="3">
    <source>
        <dbReference type="ARBA" id="ARBA00022475"/>
    </source>
</evidence>
<keyword evidence="11" id="KW-1185">Reference proteome</keyword>
<evidence type="ECO:0000259" key="9">
    <source>
        <dbReference type="Pfam" id="PF13244"/>
    </source>
</evidence>
<dbReference type="Pfam" id="PF04039">
    <property type="entry name" value="MnhB"/>
    <property type="match status" value="1"/>
</dbReference>
<evidence type="ECO:0000256" key="7">
    <source>
        <dbReference type="SAM" id="Phobius"/>
    </source>
</evidence>
<name>A0A840AKL7_9HYPH</name>
<dbReference type="GO" id="GO:0005886">
    <property type="term" value="C:plasma membrane"/>
    <property type="evidence" value="ECO:0007669"/>
    <property type="project" value="UniProtKB-SubCell"/>
</dbReference>
<evidence type="ECO:0000313" key="11">
    <source>
        <dbReference type="Proteomes" id="UP000553963"/>
    </source>
</evidence>
<feature type="transmembrane region" description="Helical" evidence="7">
    <location>
        <begin position="6"/>
        <end position="24"/>
    </location>
</feature>
<protein>
    <submittedName>
        <fullName evidence="10">Multisubunit Na+/H+ antiporter MnhB subunit</fullName>
    </submittedName>
</protein>
<feature type="transmembrane region" description="Helical" evidence="7">
    <location>
        <begin position="217"/>
        <end position="236"/>
    </location>
</feature>
<dbReference type="PANTHER" id="PTHR33932">
    <property type="entry name" value="NA(+)/H(+) ANTIPORTER SUBUNIT B"/>
    <property type="match status" value="1"/>
</dbReference>
<feature type="transmembrane region" description="Helical" evidence="7">
    <location>
        <begin position="281"/>
        <end position="303"/>
    </location>
</feature>
<dbReference type="PANTHER" id="PTHR33932:SF4">
    <property type="entry name" value="NA(+)_H(+) ANTIPORTER SUBUNIT B"/>
    <property type="match status" value="1"/>
</dbReference>
<keyword evidence="3" id="KW-1003">Cell membrane</keyword>
<feature type="transmembrane region" description="Helical" evidence="7">
    <location>
        <begin position="187"/>
        <end position="205"/>
    </location>
</feature>
<dbReference type="RefSeq" id="WP_183397129.1">
    <property type="nucleotide sequence ID" value="NZ_JACIDS010000001.1"/>
</dbReference>
<feature type="domain" description="Na+/H+ antiporter MnhB subunit-related protein" evidence="8">
    <location>
        <begin position="189"/>
        <end position="292"/>
    </location>
</feature>
<comment type="subcellular location">
    <subcellularLocation>
        <location evidence="1">Cell membrane</location>
        <topology evidence="1">Multi-pass membrane protein</topology>
    </subcellularLocation>
</comment>
<feature type="domain" description="MrpA C-terminal/MbhD" evidence="9">
    <location>
        <begin position="14"/>
        <end position="71"/>
    </location>
</feature>
<keyword evidence="4 7" id="KW-0812">Transmembrane</keyword>
<dbReference type="Proteomes" id="UP000553963">
    <property type="component" value="Unassembled WGS sequence"/>
</dbReference>
<feature type="transmembrane region" description="Helical" evidence="7">
    <location>
        <begin position="149"/>
        <end position="166"/>
    </location>
</feature>